<dbReference type="InterPro" id="IPR036915">
    <property type="entry name" value="Cyclin-like_sf"/>
</dbReference>
<dbReference type="InterPro" id="IPR004367">
    <property type="entry name" value="Cyclin_C-dom"/>
</dbReference>
<evidence type="ECO:0000313" key="16">
    <source>
        <dbReference type="EMBL" id="GMH77218.1"/>
    </source>
</evidence>
<keyword evidence="6" id="KW-0418">Kinase</keyword>
<evidence type="ECO:0000256" key="2">
    <source>
        <dbReference type="ARBA" id="ARBA00022527"/>
    </source>
</evidence>
<dbReference type="Proteomes" id="UP001165082">
    <property type="component" value="Unassembled WGS sequence"/>
</dbReference>
<proteinExistence type="predicted"/>
<dbReference type="GO" id="GO:0007165">
    <property type="term" value="P:signal transduction"/>
    <property type="evidence" value="ECO:0007669"/>
    <property type="project" value="TreeGrafter"/>
</dbReference>
<evidence type="ECO:0000313" key="17">
    <source>
        <dbReference type="Proteomes" id="UP001165082"/>
    </source>
</evidence>
<dbReference type="GO" id="GO:0005634">
    <property type="term" value="C:nucleus"/>
    <property type="evidence" value="ECO:0007669"/>
    <property type="project" value="TreeGrafter"/>
</dbReference>
<evidence type="ECO:0000256" key="6">
    <source>
        <dbReference type="ARBA" id="ARBA00022777"/>
    </source>
</evidence>
<evidence type="ECO:0000259" key="15">
    <source>
        <dbReference type="PROSITE" id="PS50011"/>
    </source>
</evidence>
<evidence type="ECO:0000256" key="7">
    <source>
        <dbReference type="ARBA" id="ARBA00022840"/>
    </source>
</evidence>
<feature type="compositionally biased region" description="Basic residues" evidence="14">
    <location>
        <begin position="1"/>
        <end position="11"/>
    </location>
</feature>
<dbReference type="Gene3D" id="3.30.200.20">
    <property type="entry name" value="Phosphorylase Kinase, domain 1"/>
    <property type="match status" value="1"/>
</dbReference>
<dbReference type="CDD" id="cd20537">
    <property type="entry name" value="CYCLIN_CCNO-like_rpt2"/>
    <property type="match status" value="1"/>
</dbReference>
<keyword evidence="8" id="KW-0195">Cyclin</keyword>
<organism evidence="16 17">
    <name type="scientific">Triparma retinervis</name>
    <dbReference type="NCBI Taxonomy" id="2557542"/>
    <lineage>
        <taxon>Eukaryota</taxon>
        <taxon>Sar</taxon>
        <taxon>Stramenopiles</taxon>
        <taxon>Ochrophyta</taxon>
        <taxon>Bolidophyceae</taxon>
        <taxon>Parmales</taxon>
        <taxon>Triparmaceae</taxon>
        <taxon>Triparma</taxon>
    </lineage>
</organism>
<dbReference type="SMART" id="SM01332">
    <property type="entry name" value="Cyclin_C"/>
    <property type="match status" value="1"/>
</dbReference>
<dbReference type="PANTHER" id="PTHR24056">
    <property type="entry name" value="CELL DIVISION PROTEIN KINASE"/>
    <property type="match status" value="1"/>
</dbReference>
<dbReference type="InterPro" id="IPR013763">
    <property type="entry name" value="Cyclin-like_dom"/>
</dbReference>
<keyword evidence="3" id="KW-0132">Cell division</keyword>
<feature type="compositionally biased region" description="Polar residues" evidence="14">
    <location>
        <begin position="23"/>
        <end position="36"/>
    </location>
</feature>
<keyword evidence="17" id="KW-1185">Reference proteome</keyword>
<keyword evidence="7" id="KW-0067">ATP-binding</keyword>
<keyword evidence="5" id="KW-0547">Nucleotide-binding</keyword>
<dbReference type="PANTHER" id="PTHR24056:SF254">
    <property type="entry name" value="CYCLIN-DEPENDENT KINASE 2"/>
    <property type="match status" value="1"/>
</dbReference>
<protein>
    <recommendedName>
        <fullName evidence="11">Cyclin-dependent kinase 2 homolog</fullName>
        <ecNumber evidence="1">2.7.11.22</ecNumber>
    </recommendedName>
    <alternativeName>
        <fullName evidence="12">Cell division control protein 2 homolog</fullName>
    </alternativeName>
    <alternativeName>
        <fullName evidence="13">cdc2-related kinase 2</fullName>
    </alternativeName>
</protein>
<keyword evidence="4" id="KW-0808">Transferase</keyword>
<dbReference type="GO" id="GO:0030332">
    <property type="term" value="F:cyclin binding"/>
    <property type="evidence" value="ECO:0007669"/>
    <property type="project" value="TreeGrafter"/>
</dbReference>
<dbReference type="GO" id="GO:0005737">
    <property type="term" value="C:cytoplasm"/>
    <property type="evidence" value="ECO:0007669"/>
    <property type="project" value="TreeGrafter"/>
</dbReference>
<dbReference type="GO" id="GO:0051301">
    <property type="term" value="P:cell division"/>
    <property type="evidence" value="ECO:0007669"/>
    <property type="project" value="UniProtKB-KW"/>
</dbReference>
<dbReference type="PROSITE" id="PS50011">
    <property type="entry name" value="PROTEIN_KINASE_DOM"/>
    <property type="match status" value="1"/>
</dbReference>
<keyword evidence="9" id="KW-0131">Cell cycle</keyword>
<dbReference type="GO" id="GO:0000082">
    <property type="term" value="P:G1/S transition of mitotic cell cycle"/>
    <property type="evidence" value="ECO:0007669"/>
    <property type="project" value="TreeGrafter"/>
</dbReference>
<gene>
    <name evidence="16" type="ORF">TrRE_jg3141</name>
</gene>
<comment type="subunit">
    <text evidence="10">May form a complex composed of at least the catalytic subunit CRK2 and a cyclin.</text>
</comment>
<dbReference type="InterPro" id="IPR011009">
    <property type="entry name" value="Kinase-like_dom_sf"/>
</dbReference>
<feature type="domain" description="Protein kinase" evidence="15">
    <location>
        <begin position="279"/>
        <end position="591"/>
    </location>
</feature>
<feature type="region of interest" description="Disordered" evidence="14">
    <location>
        <begin position="304"/>
        <end position="323"/>
    </location>
</feature>
<evidence type="ECO:0000256" key="9">
    <source>
        <dbReference type="ARBA" id="ARBA00023306"/>
    </source>
</evidence>
<evidence type="ECO:0000256" key="4">
    <source>
        <dbReference type="ARBA" id="ARBA00022679"/>
    </source>
</evidence>
<evidence type="ECO:0000256" key="14">
    <source>
        <dbReference type="SAM" id="MobiDB-lite"/>
    </source>
</evidence>
<dbReference type="GO" id="GO:0004693">
    <property type="term" value="F:cyclin-dependent protein serine/threonine kinase activity"/>
    <property type="evidence" value="ECO:0007669"/>
    <property type="project" value="UniProtKB-EC"/>
</dbReference>
<dbReference type="FunFam" id="1.10.472.10:FF:000001">
    <property type="entry name" value="G2/mitotic-specific cyclin"/>
    <property type="match status" value="1"/>
</dbReference>
<dbReference type="EMBL" id="BRXZ01001718">
    <property type="protein sequence ID" value="GMH77218.1"/>
    <property type="molecule type" value="Genomic_DNA"/>
</dbReference>
<evidence type="ECO:0000256" key="13">
    <source>
        <dbReference type="ARBA" id="ARBA00042858"/>
    </source>
</evidence>
<dbReference type="SMART" id="SM00385">
    <property type="entry name" value="CYCLIN"/>
    <property type="match status" value="1"/>
</dbReference>
<dbReference type="SUPFAM" id="SSF47954">
    <property type="entry name" value="Cyclin-like"/>
    <property type="match status" value="2"/>
</dbReference>
<dbReference type="EC" id="2.7.11.22" evidence="1"/>
<dbReference type="GO" id="GO:0000307">
    <property type="term" value="C:cyclin-dependent protein kinase holoenzyme complex"/>
    <property type="evidence" value="ECO:0007669"/>
    <property type="project" value="TreeGrafter"/>
</dbReference>
<dbReference type="Pfam" id="PF02984">
    <property type="entry name" value="Cyclin_C"/>
    <property type="match status" value="1"/>
</dbReference>
<dbReference type="AlphaFoldDB" id="A0A9W7EHR0"/>
<dbReference type="Gene3D" id="1.10.472.10">
    <property type="entry name" value="Cyclin-like"/>
    <property type="match status" value="2"/>
</dbReference>
<evidence type="ECO:0000256" key="12">
    <source>
        <dbReference type="ARBA" id="ARBA00041902"/>
    </source>
</evidence>
<dbReference type="InterPro" id="IPR000719">
    <property type="entry name" value="Prot_kinase_dom"/>
</dbReference>
<name>A0A9W7EHR0_9STRA</name>
<dbReference type="InterPro" id="IPR050108">
    <property type="entry name" value="CDK"/>
</dbReference>
<evidence type="ECO:0000256" key="11">
    <source>
        <dbReference type="ARBA" id="ARBA00039612"/>
    </source>
</evidence>
<sequence length="897" mass="100052">MKGKRSSHHKSSGGVLHNHSEILPSSSALNAQNFVQPSKRRAGASVNCSLSGLPETKITSSGVVSKKRRRVKDNEGADADFGPINSELQHDSKGEEFKSLLDGDAGGNESPLEKAATPFTILLHNEDAFFSVLEFFVHPNAFRSPSEVGSGLGIGGFGLRPANGGFSGSGSSRGILSSRRSNLKDIASLFCVNRVFREKMGEKRLWGKMWESISCCNGRSSTLPRLLPLAPLRLLPPPPSRSTSTSYAEPPSTPTRSTPIPYKVEFQGAGIEINSLVSFVSLGVKQIGSEGELVKIRERSSGKHFAMKKTKGKTKSSLVGSGSETSMNESLPFPVLREISVLKSLRVRDHSNISFLRAVKLIKGDLYRFYDYIPSTMRDQLDIARAKRTRAFTLTQIKSLFKQLLAGLSGLHAHGIIHRNLKPMHLLLDYSHGPDRINLKISDFALVRTSSFPTKDFTPDQVTLWYRPPEILMGERKYTTSVDLWSAGCILAELFHGMALFRDKSEIGILFKIFKAVGSPDVALWKRLSSLPNYNSIVFPDWPVGNLSRVFNEKCYQEMTSSGCMDLLLNLLSNDPTNRLPAKLSLRHYFFNPSSSTSSSSSPPPLQTAALLCAVSENPLVGYHNVMRQEESICGLAMMKDKSISHVKFHHREILVDWLIEIVDVFELSDRTGHLAMAYLDRYYMNRQVDVKKLQLIGATCLLIASKCEDIQFIGTKDLAFCGDNTYKIRDIVEMERKILTSLEFEISIPTTYDFVSAQIDFVDELGSDKVVKSMAGFLSEIALQGQTHISFEPSLVATGVASLALILCNKHPFPVKLQHISGYGFLDLKEVIEQLWQESLRLQTYTNIEFLSKRWKKKEHNWVGGWEFHTVNWDWDEQMTKIILIEQEVTASGKVV</sequence>
<feature type="region of interest" description="Disordered" evidence="14">
    <location>
        <begin position="234"/>
        <end position="260"/>
    </location>
</feature>
<dbReference type="Pfam" id="PF00069">
    <property type="entry name" value="Pkinase"/>
    <property type="match status" value="1"/>
</dbReference>
<reference evidence="16" key="1">
    <citation type="submission" date="2022-07" db="EMBL/GenBank/DDBJ databases">
        <title>Genome analysis of Parmales, a sister group of diatoms, reveals the evolutionary specialization of diatoms from phago-mixotrophs to photoautotrophs.</title>
        <authorList>
            <person name="Ban H."/>
            <person name="Sato S."/>
            <person name="Yoshikawa S."/>
            <person name="Kazumasa Y."/>
            <person name="Nakamura Y."/>
            <person name="Ichinomiya M."/>
            <person name="Saitoh K."/>
            <person name="Sato N."/>
            <person name="Blanc-Mathieu R."/>
            <person name="Endo H."/>
            <person name="Kuwata A."/>
            <person name="Ogata H."/>
        </authorList>
    </citation>
    <scope>NUCLEOTIDE SEQUENCE</scope>
</reference>
<evidence type="ECO:0000256" key="10">
    <source>
        <dbReference type="ARBA" id="ARBA00038543"/>
    </source>
</evidence>
<dbReference type="Pfam" id="PF00134">
    <property type="entry name" value="Cyclin_N"/>
    <property type="match status" value="1"/>
</dbReference>
<dbReference type="InterPro" id="IPR006671">
    <property type="entry name" value="Cyclin_N"/>
</dbReference>
<evidence type="ECO:0000256" key="8">
    <source>
        <dbReference type="ARBA" id="ARBA00023127"/>
    </source>
</evidence>
<dbReference type="GO" id="GO:0010389">
    <property type="term" value="P:regulation of G2/M transition of mitotic cell cycle"/>
    <property type="evidence" value="ECO:0007669"/>
    <property type="project" value="TreeGrafter"/>
</dbReference>
<dbReference type="GO" id="GO:0005524">
    <property type="term" value="F:ATP binding"/>
    <property type="evidence" value="ECO:0007669"/>
    <property type="project" value="UniProtKB-KW"/>
</dbReference>
<evidence type="ECO:0000256" key="5">
    <source>
        <dbReference type="ARBA" id="ARBA00022741"/>
    </source>
</evidence>
<feature type="compositionally biased region" description="Basic residues" evidence="14">
    <location>
        <begin position="305"/>
        <end position="314"/>
    </location>
</feature>
<comment type="caution">
    <text evidence="16">The sequence shown here is derived from an EMBL/GenBank/DDBJ whole genome shotgun (WGS) entry which is preliminary data.</text>
</comment>
<keyword evidence="2" id="KW-0723">Serine/threonine-protein kinase</keyword>
<dbReference type="Gene3D" id="1.10.510.10">
    <property type="entry name" value="Transferase(Phosphotransferase) domain 1"/>
    <property type="match status" value="1"/>
</dbReference>
<evidence type="ECO:0000256" key="3">
    <source>
        <dbReference type="ARBA" id="ARBA00022618"/>
    </source>
</evidence>
<feature type="region of interest" description="Disordered" evidence="14">
    <location>
        <begin position="1"/>
        <end position="89"/>
    </location>
</feature>
<evidence type="ECO:0000256" key="1">
    <source>
        <dbReference type="ARBA" id="ARBA00012425"/>
    </source>
</evidence>
<dbReference type="GO" id="GO:0010468">
    <property type="term" value="P:regulation of gene expression"/>
    <property type="evidence" value="ECO:0007669"/>
    <property type="project" value="TreeGrafter"/>
</dbReference>
<dbReference type="OrthoDB" id="62452at2759"/>
<accession>A0A9W7EHR0</accession>
<dbReference type="SUPFAM" id="SSF56112">
    <property type="entry name" value="Protein kinase-like (PK-like)"/>
    <property type="match status" value="1"/>
</dbReference>